<protein>
    <submittedName>
        <fullName evidence="6">GFA family protein</fullName>
    </submittedName>
</protein>
<feature type="domain" description="CENP-V/GFA" evidence="5">
    <location>
        <begin position="5"/>
        <end position="124"/>
    </location>
</feature>
<accession>A0A4R5QH46</accession>
<dbReference type="SUPFAM" id="SSF51316">
    <property type="entry name" value="Mss4-like"/>
    <property type="match status" value="1"/>
</dbReference>
<keyword evidence="3" id="KW-0862">Zinc</keyword>
<evidence type="ECO:0000256" key="1">
    <source>
        <dbReference type="ARBA" id="ARBA00005495"/>
    </source>
</evidence>
<proteinExistence type="inferred from homology"/>
<comment type="similarity">
    <text evidence="1">Belongs to the Gfa family.</text>
</comment>
<dbReference type="AlphaFoldDB" id="A0A4R5QH46"/>
<dbReference type="GO" id="GO:0046872">
    <property type="term" value="F:metal ion binding"/>
    <property type="evidence" value="ECO:0007669"/>
    <property type="project" value="UniProtKB-KW"/>
</dbReference>
<dbReference type="Proteomes" id="UP000295096">
    <property type="component" value="Unassembled WGS sequence"/>
</dbReference>
<evidence type="ECO:0000313" key="7">
    <source>
        <dbReference type="Proteomes" id="UP000295096"/>
    </source>
</evidence>
<dbReference type="Pfam" id="PF04828">
    <property type="entry name" value="GFA"/>
    <property type="match status" value="1"/>
</dbReference>
<keyword evidence="4" id="KW-0456">Lyase</keyword>
<evidence type="ECO:0000313" key="6">
    <source>
        <dbReference type="EMBL" id="TDH62620.1"/>
    </source>
</evidence>
<evidence type="ECO:0000256" key="3">
    <source>
        <dbReference type="ARBA" id="ARBA00022833"/>
    </source>
</evidence>
<dbReference type="RefSeq" id="WP_133288616.1">
    <property type="nucleotide sequence ID" value="NZ_SMSJ01000010.1"/>
</dbReference>
<evidence type="ECO:0000259" key="5">
    <source>
        <dbReference type="PROSITE" id="PS51891"/>
    </source>
</evidence>
<gene>
    <name evidence="6" type="ORF">E2C06_10820</name>
</gene>
<comment type="caution">
    <text evidence="6">The sequence shown here is derived from an EMBL/GenBank/DDBJ whole genome shotgun (WGS) entry which is preliminary data.</text>
</comment>
<dbReference type="GO" id="GO:0016846">
    <property type="term" value="F:carbon-sulfur lyase activity"/>
    <property type="evidence" value="ECO:0007669"/>
    <property type="project" value="InterPro"/>
</dbReference>
<organism evidence="6 7">
    <name type="scientific">Dankookia rubra</name>
    <dbReference type="NCBI Taxonomy" id="1442381"/>
    <lineage>
        <taxon>Bacteria</taxon>
        <taxon>Pseudomonadati</taxon>
        <taxon>Pseudomonadota</taxon>
        <taxon>Alphaproteobacteria</taxon>
        <taxon>Acetobacterales</taxon>
        <taxon>Roseomonadaceae</taxon>
        <taxon>Dankookia</taxon>
    </lineage>
</organism>
<dbReference type="Gene3D" id="3.90.1590.10">
    <property type="entry name" value="glutathione-dependent formaldehyde- activating enzyme (gfa)"/>
    <property type="match status" value="1"/>
</dbReference>
<keyword evidence="2" id="KW-0479">Metal-binding</keyword>
<dbReference type="PANTHER" id="PTHR33337">
    <property type="entry name" value="GFA DOMAIN-CONTAINING PROTEIN"/>
    <property type="match status" value="1"/>
</dbReference>
<dbReference type="OrthoDB" id="9807246at2"/>
<dbReference type="InterPro" id="IPR011057">
    <property type="entry name" value="Mss4-like_sf"/>
</dbReference>
<dbReference type="PROSITE" id="PS51891">
    <property type="entry name" value="CENP_V_GFA"/>
    <property type="match status" value="1"/>
</dbReference>
<keyword evidence="7" id="KW-1185">Reference proteome</keyword>
<name>A0A4R5QH46_9PROT</name>
<dbReference type="EMBL" id="SMSJ01000010">
    <property type="protein sequence ID" value="TDH62620.1"/>
    <property type="molecule type" value="Genomic_DNA"/>
</dbReference>
<evidence type="ECO:0000256" key="2">
    <source>
        <dbReference type="ARBA" id="ARBA00022723"/>
    </source>
</evidence>
<sequence>MAEAHEGGCLCGRVRFRVTGPPIRTSVCHCAFCQRRTGSAFAVLPFFKAEAVEMTGAAPATYRHVSDESGRWLEVEFCPRCGANTGLRVERAPQGRVIAGGCFDDPGWFGVDRHIWTRSKLPWVALPADCVLEEKG</sequence>
<evidence type="ECO:0000256" key="4">
    <source>
        <dbReference type="ARBA" id="ARBA00023239"/>
    </source>
</evidence>
<reference evidence="6 7" key="1">
    <citation type="journal article" date="2016" name="J. Microbiol.">
        <title>Dankookia rubra gen. nov., sp. nov., an alphaproteobacterium isolated from sediment of a shallow stream.</title>
        <authorList>
            <person name="Kim W.H."/>
            <person name="Kim D.H."/>
            <person name="Kang K."/>
            <person name="Ahn T.Y."/>
        </authorList>
    </citation>
    <scope>NUCLEOTIDE SEQUENCE [LARGE SCALE GENOMIC DNA]</scope>
    <source>
        <strain evidence="6 7">JCM30602</strain>
    </source>
</reference>
<dbReference type="PANTHER" id="PTHR33337:SF40">
    <property type="entry name" value="CENP-V_GFA DOMAIN-CONTAINING PROTEIN-RELATED"/>
    <property type="match status" value="1"/>
</dbReference>
<dbReference type="InterPro" id="IPR006913">
    <property type="entry name" value="CENP-V/GFA"/>
</dbReference>